<evidence type="ECO:0000256" key="17">
    <source>
        <dbReference type="PROSITE-ProRule" id="PRU00110"/>
    </source>
</evidence>
<dbReference type="InterPro" id="IPR011006">
    <property type="entry name" value="CheY-like_superfamily"/>
</dbReference>
<evidence type="ECO:0000313" key="23">
    <source>
        <dbReference type="EMBL" id="SEG16336.1"/>
    </source>
</evidence>
<evidence type="ECO:0000256" key="7">
    <source>
        <dbReference type="ARBA" id="ARBA00022692"/>
    </source>
</evidence>
<feature type="modified residue" description="Phosphohistidine" evidence="17">
    <location>
        <position position="1066"/>
    </location>
</feature>
<dbReference type="Gene3D" id="1.10.287.130">
    <property type="match status" value="1"/>
</dbReference>
<gene>
    <name evidence="23" type="ORF">SAMN04488244_10827</name>
</gene>
<dbReference type="RefSeq" id="WP_103880168.1">
    <property type="nucleotide sequence ID" value="NZ_FNVG01000008.1"/>
</dbReference>
<dbReference type="Pfam" id="PF00512">
    <property type="entry name" value="HisKA"/>
    <property type="match status" value="1"/>
</dbReference>
<dbReference type="GO" id="GO:0005886">
    <property type="term" value="C:plasma membrane"/>
    <property type="evidence" value="ECO:0007669"/>
    <property type="project" value="UniProtKB-SubCell"/>
</dbReference>
<dbReference type="Proteomes" id="UP000236721">
    <property type="component" value="Unassembled WGS sequence"/>
</dbReference>
<evidence type="ECO:0000256" key="18">
    <source>
        <dbReference type="PROSITE-ProRule" id="PRU00169"/>
    </source>
</evidence>
<evidence type="ECO:0000259" key="22">
    <source>
        <dbReference type="PROSITE" id="PS50894"/>
    </source>
</evidence>
<dbReference type="Gene3D" id="3.30.565.10">
    <property type="entry name" value="Histidine kinase-like ATPase, C-terminal domain"/>
    <property type="match status" value="1"/>
</dbReference>
<keyword evidence="13" id="KW-0902">Two-component regulatory system</keyword>
<dbReference type="InterPro" id="IPR036097">
    <property type="entry name" value="HisK_dim/P_sf"/>
</dbReference>
<dbReference type="EMBL" id="FNVG01000008">
    <property type="protein sequence ID" value="SEG16336.1"/>
    <property type="molecule type" value="Genomic_DNA"/>
</dbReference>
<dbReference type="SUPFAM" id="SSF47384">
    <property type="entry name" value="Homodimeric domain of signal transducing histidine kinase"/>
    <property type="match status" value="1"/>
</dbReference>
<feature type="modified residue" description="4-aspartylphosphate" evidence="18">
    <location>
        <position position="931"/>
    </location>
</feature>
<keyword evidence="11" id="KW-0067">ATP-binding</keyword>
<dbReference type="FunFam" id="3.30.565.10:FF:000010">
    <property type="entry name" value="Sensor histidine kinase RcsC"/>
    <property type="match status" value="1"/>
</dbReference>
<keyword evidence="4" id="KW-1003">Cell membrane</keyword>
<dbReference type="Gene3D" id="3.40.50.2300">
    <property type="match status" value="2"/>
</dbReference>
<dbReference type="PROSITE" id="PS50110">
    <property type="entry name" value="RESPONSE_REGULATORY"/>
    <property type="match status" value="2"/>
</dbReference>
<keyword evidence="10" id="KW-0378">Hydrolase</keyword>
<dbReference type="SMART" id="SM00387">
    <property type="entry name" value="HATPase_c"/>
    <property type="match status" value="1"/>
</dbReference>
<feature type="domain" description="Response regulatory" evidence="21">
    <location>
        <begin position="882"/>
        <end position="998"/>
    </location>
</feature>
<evidence type="ECO:0000256" key="6">
    <source>
        <dbReference type="ARBA" id="ARBA00022679"/>
    </source>
</evidence>
<dbReference type="GO" id="GO:0000155">
    <property type="term" value="F:phosphorelay sensor kinase activity"/>
    <property type="evidence" value="ECO:0007669"/>
    <property type="project" value="InterPro"/>
</dbReference>
<dbReference type="SMART" id="SM00388">
    <property type="entry name" value="HisKA"/>
    <property type="match status" value="1"/>
</dbReference>
<evidence type="ECO:0000256" key="15">
    <source>
        <dbReference type="ARBA" id="ARBA00064003"/>
    </source>
</evidence>
<keyword evidence="8" id="KW-0547">Nucleotide-binding</keyword>
<dbReference type="FunFam" id="1.10.287.130:FF:000002">
    <property type="entry name" value="Two-component osmosensing histidine kinase"/>
    <property type="match status" value="1"/>
</dbReference>
<comment type="catalytic activity">
    <reaction evidence="1">
        <text>ATP + protein L-histidine = ADP + protein N-phospho-L-histidine.</text>
        <dbReference type="EC" id="2.7.13.3"/>
    </reaction>
</comment>
<dbReference type="SUPFAM" id="SSF47226">
    <property type="entry name" value="Histidine-containing phosphotransfer domain, HPT domain"/>
    <property type="match status" value="1"/>
</dbReference>
<dbReference type="Pfam" id="PF02518">
    <property type="entry name" value="HATPase_c"/>
    <property type="match status" value="1"/>
</dbReference>
<dbReference type="OrthoDB" id="9810730at2"/>
<dbReference type="InterPro" id="IPR001789">
    <property type="entry name" value="Sig_transdc_resp-reg_receiver"/>
</dbReference>
<evidence type="ECO:0000259" key="21">
    <source>
        <dbReference type="PROSITE" id="PS50110"/>
    </source>
</evidence>
<comment type="subcellular location">
    <subcellularLocation>
        <location evidence="2">Cell membrane</location>
        <topology evidence="2">Multi-pass membrane protein</topology>
    </subcellularLocation>
</comment>
<dbReference type="Gene3D" id="1.20.120.160">
    <property type="entry name" value="HPT domain"/>
    <property type="match status" value="1"/>
</dbReference>
<dbReference type="Pfam" id="PF00072">
    <property type="entry name" value="Response_reg"/>
    <property type="match status" value="1"/>
</dbReference>
<keyword evidence="14 19" id="KW-0472">Membrane</keyword>
<evidence type="ECO:0000313" key="24">
    <source>
        <dbReference type="Proteomes" id="UP000236721"/>
    </source>
</evidence>
<sequence length="1219" mass="135908">MNSSSVKHSILTSNKIAAGFLIVLVLLLCVGLAAWISLDKLFRSVDRYEGAGQLLLTLDRARLHELSFTRDLSDKEAETAFDYMTEALKLSETFHLERHEDSSGTKELVSQITNYRVDFQNYVSLSQISLDKRAQMVSAARTASAIADAIHTLQVKYIEYDKEQVTQLRQSMSDISRNSTTSFQLSVAVESARNHAKDFLVSGNLKEYHLSKAELNKIARYLDFLNDRIEDSRSRELLNELISLERKYFQNLTAFRESSGSQNLRLDDPQLANFTRVAFDLAQAALDLRSNESLVFERAQAKVAQIQNFMVRRINLSNSITALTQEIDSARQTDRDFSLAISPEAKTIHAQNVITLLERGIQRTEILKGMLIELDEKALLTELDPALTLYLQQFHQLMQVSNNIDQIAEQMVDSAIEIDSAILEIRNRRFKEMSEARGLANMTTYGGVLFTLAILLLAYLIRKSQKELHTVTEELAESNVRAQNASQAKSDFLANMSHEIRTPMNAIIGMSHLALETNLDNKQRHYINKVHHSAQALLGVINDILDFSKIEAGKVEIETVEFSLDTVLDDVINLIDDSAKRKQLQLVIDVEPDVPSYLIGDPLRLKQVLTNLATNAVKFTDQGVVTIKISTELKRRKSCRLLFSVEDEGIGMSESQIDSLFESFSQADSSTTRKYGGTGLGLAITKNLVELMGGKIAVKSSLGEGARFSFTLQFGTIESERQVLYPPKLQSQSVALVDGSEESSRVTLSQLERIQCKVACYPTLESLAEAHKDKTTFPNVLLYAWRSDATDNTQLLLKFREAYPQALTTKLLVLCASGQDDVIDALESTDMQADNVLEKPFTASTLHDALVSAVLDGEVTTHRHRAHSNTTSKAVNALSDSHILIVEDNVINQEVAKELLKSKGVKVTVVENGLEAVEILKEQAFDGVLMDCQMPVMDGYEATRTIRSELALDTLPIIAMTASVLVGDRERALQSGMNDLIGKPIILEEMFEVMARWITPSQRKASSEAADFSHIEGINTGLGLKAVGGDHKLYLKLLSRFLEQYRQKRFPLVSTEESSQLPFELHTLKGAAGNIGLTRISEICEQIERCLNNGESEGVEPQLVQLNKELDTTIRSLVEHLKVPHQSQTISDASLSVTEQGRTHLKALIDLATEFDTQIVDHLSDSDYLSGTGLNQQTINDLKFALGQYDFEKITHLLTEHEKRIETQHGNLLPAGSKA</sequence>
<evidence type="ECO:0000256" key="16">
    <source>
        <dbReference type="ARBA" id="ARBA00068150"/>
    </source>
</evidence>
<dbReference type="PROSITE" id="PS50109">
    <property type="entry name" value="HIS_KIN"/>
    <property type="match status" value="1"/>
</dbReference>
<dbReference type="SUPFAM" id="SSF55874">
    <property type="entry name" value="ATPase domain of HSP90 chaperone/DNA topoisomerase II/histidine kinase"/>
    <property type="match status" value="1"/>
</dbReference>
<dbReference type="SUPFAM" id="SSF52172">
    <property type="entry name" value="CheY-like"/>
    <property type="match status" value="2"/>
</dbReference>
<dbReference type="InterPro" id="IPR003661">
    <property type="entry name" value="HisK_dim/P_dom"/>
</dbReference>
<keyword evidence="7 19" id="KW-0812">Transmembrane</keyword>
<feature type="transmembrane region" description="Helical" evidence="19">
    <location>
        <begin position="16"/>
        <end position="38"/>
    </location>
</feature>
<feature type="domain" description="HPt" evidence="22">
    <location>
        <begin position="1027"/>
        <end position="1128"/>
    </location>
</feature>
<dbReference type="InterPro" id="IPR005467">
    <property type="entry name" value="His_kinase_dom"/>
</dbReference>
<evidence type="ECO:0000256" key="19">
    <source>
        <dbReference type="SAM" id="Phobius"/>
    </source>
</evidence>
<organism evidence="23 24">
    <name type="scientific">Vibrio hangzhouensis</name>
    <dbReference type="NCBI Taxonomy" id="462991"/>
    <lineage>
        <taxon>Bacteria</taxon>
        <taxon>Pseudomonadati</taxon>
        <taxon>Pseudomonadota</taxon>
        <taxon>Gammaproteobacteria</taxon>
        <taxon>Vibrionales</taxon>
        <taxon>Vibrionaceae</taxon>
        <taxon>Vibrio</taxon>
    </lineage>
</organism>
<accession>A0A1H5XYJ1</accession>
<dbReference type="AlphaFoldDB" id="A0A1H5XYJ1"/>
<evidence type="ECO:0000259" key="20">
    <source>
        <dbReference type="PROSITE" id="PS50109"/>
    </source>
</evidence>
<dbReference type="EC" id="2.7.13.3" evidence="3"/>
<evidence type="ECO:0000256" key="4">
    <source>
        <dbReference type="ARBA" id="ARBA00022475"/>
    </source>
</evidence>
<reference evidence="24" key="1">
    <citation type="submission" date="2016-10" db="EMBL/GenBank/DDBJ databases">
        <authorList>
            <person name="Varghese N."/>
            <person name="Submissions S."/>
        </authorList>
    </citation>
    <scope>NUCLEOTIDE SEQUENCE [LARGE SCALE GENOMIC DNA]</scope>
    <source>
        <strain evidence="24">CGMCC 1.7062</strain>
    </source>
</reference>
<keyword evidence="12 19" id="KW-1133">Transmembrane helix</keyword>
<dbReference type="InterPro" id="IPR003594">
    <property type="entry name" value="HATPase_dom"/>
</dbReference>
<dbReference type="InterPro" id="IPR008207">
    <property type="entry name" value="Sig_transdc_His_kin_Hpt_dom"/>
</dbReference>
<dbReference type="Pfam" id="PF01627">
    <property type="entry name" value="Hpt"/>
    <property type="match status" value="1"/>
</dbReference>
<evidence type="ECO:0000256" key="10">
    <source>
        <dbReference type="ARBA" id="ARBA00022801"/>
    </source>
</evidence>
<feature type="domain" description="Histidine kinase" evidence="20">
    <location>
        <begin position="495"/>
        <end position="716"/>
    </location>
</feature>
<evidence type="ECO:0000256" key="5">
    <source>
        <dbReference type="ARBA" id="ARBA00022553"/>
    </source>
</evidence>
<comment type="subunit">
    <text evidence="15">At low DSF concentrations, interacts with RpfF.</text>
</comment>
<dbReference type="PRINTS" id="PR00344">
    <property type="entry name" value="BCTRLSENSOR"/>
</dbReference>
<evidence type="ECO:0000256" key="9">
    <source>
        <dbReference type="ARBA" id="ARBA00022777"/>
    </source>
</evidence>
<evidence type="ECO:0000256" key="11">
    <source>
        <dbReference type="ARBA" id="ARBA00022840"/>
    </source>
</evidence>
<evidence type="ECO:0000256" key="8">
    <source>
        <dbReference type="ARBA" id="ARBA00022741"/>
    </source>
</evidence>
<dbReference type="SMART" id="SM00448">
    <property type="entry name" value="REC"/>
    <property type="match status" value="2"/>
</dbReference>
<dbReference type="CDD" id="cd17546">
    <property type="entry name" value="REC_hyHK_CKI1_RcsC-like"/>
    <property type="match status" value="1"/>
</dbReference>
<evidence type="ECO:0000256" key="3">
    <source>
        <dbReference type="ARBA" id="ARBA00012438"/>
    </source>
</evidence>
<evidence type="ECO:0000256" key="1">
    <source>
        <dbReference type="ARBA" id="ARBA00000085"/>
    </source>
</evidence>
<dbReference type="PANTHER" id="PTHR45339:SF1">
    <property type="entry name" value="HYBRID SIGNAL TRANSDUCTION HISTIDINE KINASE J"/>
    <property type="match status" value="1"/>
</dbReference>
<dbReference type="CDD" id="cd00082">
    <property type="entry name" value="HisKA"/>
    <property type="match status" value="1"/>
</dbReference>
<proteinExistence type="predicted"/>
<keyword evidence="5 18" id="KW-0597">Phosphoprotein</keyword>
<evidence type="ECO:0000256" key="14">
    <source>
        <dbReference type="ARBA" id="ARBA00023136"/>
    </source>
</evidence>
<dbReference type="SMART" id="SM00073">
    <property type="entry name" value="HPT"/>
    <property type="match status" value="1"/>
</dbReference>
<name>A0A1H5XYJ1_9VIBR</name>
<keyword evidence="9 23" id="KW-0418">Kinase</keyword>
<dbReference type="InterPro" id="IPR036641">
    <property type="entry name" value="HPT_dom_sf"/>
</dbReference>
<keyword evidence="24" id="KW-1185">Reference proteome</keyword>
<protein>
    <recommendedName>
        <fullName evidence="16">Sensory/regulatory protein RpfC</fullName>
        <ecNumber evidence="3">2.7.13.3</ecNumber>
    </recommendedName>
</protein>
<comment type="caution">
    <text evidence="18">Lacks conserved residue(s) required for the propagation of feature annotation.</text>
</comment>
<dbReference type="PROSITE" id="PS50894">
    <property type="entry name" value="HPT"/>
    <property type="match status" value="1"/>
</dbReference>
<dbReference type="GO" id="GO:0005524">
    <property type="term" value="F:ATP binding"/>
    <property type="evidence" value="ECO:0007669"/>
    <property type="project" value="UniProtKB-KW"/>
</dbReference>
<evidence type="ECO:0000256" key="12">
    <source>
        <dbReference type="ARBA" id="ARBA00022989"/>
    </source>
</evidence>
<dbReference type="CDD" id="cd16922">
    <property type="entry name" value="HATPase_EvgS-ArcB-TorS-like"/>
    <property type="match status" value="1"/>
</dbReference>
<dbReference type="CDD" id="cd00088">
    <property type="entry name" value="HPT"/>
    <property type="match status" value="1"/>
</dbReference>
<feature type="transmembrane region" description="Helical" evidence="19">
    <location>
        <begin position="438"/>
        <end position="461"/>
    </location>
</feature>
<dbReference type="InterPro" id="IPR004358">
    <property type="entry name" value="Sig_transdc_His_kin-like_C"/>
</dbReference>
<evidence type="ECO:0000256" key="13">
    <source>
        <dbReference type="ARBA" id="ARBA00023012"/>
    </source>
</evidence>
<evidence type="ECO:0000256" key="2">
    <source>
        <dbReference type="ARBA" id="ARBA00004651"/>
    </source>
</evidence>
<dbReference type="InterPro" id="IPR036890">
    <property type="entry name" value="HATPase_C_sf"/>
</dbReference>
<feature type="domain" description="Response regulatory" evidence="21">
    <location>
        <begin position="733"/>
        <end position="854"/>
    </location>
</feature>
<dbReference type="GO" id="GO:0016787">
    <property type="term" value="F:hydrolase activity"/>
    <property type="evidence" value="ECO:0007669"/>
    <property type="project" value="UniProtKB-KW"/>
</dbReference>
<dbReference type="PANTHER" id="PTHR45339">
    <property type="entry name" value="HYBRID SIGNAL TRANSDUCTION HISTIDINE KINASE J"/>
    <property type="match status" value="1"/>
</dbReference>
<keyword evidence="6" id="KW-0808">Transferase</keyword>